<sequence length="44" mass="5232">MKELEKKMQNENFDVEVQYCDPDDCNYDCMVSENHCNSHISTLM</sequence>
<evidence type="ECO:0000313" key="1">
    <source>
        <dbReference type="EMBL" id="CUQ92247.1"/>
    </source>
</evidence>
<protein>
    <submittedName>
        <fullName evidence="1">Uncharacterized protein</fullName>
    </submittedName>
</protein>
<organism evidence="1 2">
    <name type="scientific">[Ruminococcus] torques</name>
    <dbReference type="NCBI Taxonomy" id="33039"/>
    <lineage>
        <taxon>Bacteria</taxon>
        <taxon>Bacillati</taxon>
        <taxon>Bacillota</taxon>
        <taxon>Clostridia</taxon>
        <taxon>Lachnospirales</taxon>
        <taxon>Lachnospiraceae</taxon>
        <taxon>Mediterraneibacter</taxon>
    </lineage>
</organism>
<name>A0A175A2R3_9FIRM</name>
<dbReference type="EMBL" id="CZBX01000014">
    <property type="protein sequence ID" value="CUQ92247.1"/>
    <property type="molecule type" value="Genomic_DNA"/>
</dbReference>
<dbReference type="AlphaFoldDB" id="A0A175A2R3"/>
<accession>A0A175A2R3</accession>
<evidence type="ECO:0000313" key="2">
    <source>
        <dbReference type="Proteomes" id="UP000078383"/>
    </source>
</evidence>
<dbReference type="Proteomes" id="UP000078383">
    <property type="component" value="Unassembled WGS sequence"/>
</dbReference>
<gene>
    <name evidence="1" type="ORF">ERS852502_02585</name>
</gene>
<proteinExistence type="predicted"/>
<dbReference type="RefSeq" id="WP_278279457.1">
    <property type="nucleotide sequence ID" value="NZ_CZBX01000014.1"/>
</dbReference>
<reference evidence="1 2" key="1">
    <citation type="submission" date="2015-09" db="EMBL/GenBank/DDBJ databases">
        <authorList>
            <consortium name="Pathogen Informatics"/>
        </authorList>
    </citation>
    <scope>NUCLEOTIDE SEQUENCE [LARGE SCALE GENOMIC DNA]</scope>
    <source>
        <strain evidence="1 2">2789STDY5834889</strain>
    </source>
</reference>